<reference evidence="1 2" key="1">
    <citation type="journal article" date="2018" name="Front. Plant Sci.">
        <title>Red Clover (Trifolium pratense) and Zigzag Clover (T. medium) - A Picture of Genomic Similarities and Differences.</title>
        <authorList>
            <person name="Dluhosova J."/>
            <person name="Istvanek J."/>
            <person name="Nedelnik J."/>
            <person name="Repkova J."/>
        </authorList>
    </citation>
    <scope>NUCLEOTIDE SEQUENCE [LARGE SCALE GENOMIC DNA]</scope>
    <source>
        <strain evidence="2">cv. 10/8</strain>
        <tissue evidence="1">Leaf</tissue>
    </source>
</reference>
<gene>
    <name evidence="1" type="ORF">A2U01_0004550</name>
</gene>
<comment type="caution">
    <text evidence="1">The sequence shown here is derived from an EMBL/GenBank/DDBJ whole genome shotgun (WGS) entry which is preliminary data.</text>
</comment>
<keyword evidence="2" id="KW-1185">Reference proteome</keyword>
<evidence type="ECO:0000313" key="1">
    <source>
        <dbReference type="EMBL" id="MCH83724.1"/>
    </source>
</evidence>
<evidence type="ECO:0000313" key="2">
    <source>
        <dbReference type="Proteomes" id="UP000265520"/>
    </source>
</evidence>
<dbReference type="EMBL" id="LXQA010005646">
    <property type="protein sequence ID" value="MCH83724.1"/>
    <property type="molecule type" value="Genomic_DNA"/>
</dbReference>
<protein>
    <submittedName>
        <fullName evidence="1">Uncharacterized protein</fullName>
    </submittedName>
</protein>
<proteinExistence type="predicted"/>
<name>A0A392MBU5_9FABA</name>
<organism evidence="1 2">
    <name type="scientific">Trifolium medium</name>
    <dbReference type="NCBI Taxonomy" id="97028"/>
    <lineage>
        <taxon>Eukaryota</taxon>
        <taxon>Viridiplantae</taxon>
        <taxon>Streptophyta</taxon>
        <taxon>Embryophyta</taxon>
        <taxon>Tracheophyta</taxon>
        <taxon>Spermatophyta</taxon>
        <taxon>Magnoliopsida</taxon>
        <taxon>eudicotyledons</taxon>
        <taxon>Gunneridae</taxon>
        <taxon>Pentapetalae</taxon>
        <taxon>rosids</taxon>
        <taxon>fabids</taxon>
        <taxon>Fabales</taxon>
        <taxon>Fabaceae</taxon>
        <taxon>Papilionoideae</taxon>
        <taxon>50 kb inversion clade</taxon>
        <taxon>NPAAA clade</taxon>
        <taxon>Hologalegina</taxon>
        <taxon>IRL clade</taxon>
        <taxon>Trifolieae</taxon>
        <taxon>Trifolium</taxon>
    </lineage>
</organism>
<accession>A0A392MBU5</accession>
<sequence>MLHHRQVCTSDLCPRCSLASETIDHCLFLCGDSVDIWNMCGLHSVPSTIQGVDRLTWCKQLGKRYGNIVFVTLWIVCSLAVTHRRVTWSRPAEGFVCLNVDGSFLGSTNTAGYGGLLRSRDGEFIWGFYGAAAMQNILQDMGDCYGAETVSLFEVVLGTWFP</sequence>
<dbReference type="AlphaFoldDB" id="A0A392MBU5"/>
<dbReference type="Proteomes" id="UP000265520">
    <property type="component" value="Unassembled WGS sequence"/>
</dbReference>